<evidence type="ECO:0000313" key="2">
    <source>
        <dbReference type="EMBL" id="CAD0083538.1"/>
    </source>
</evidence>
<evidence type="ECO:0000313" key="3">
    <source>
        <dbReference type="Proteomes" id="UP000716446"/>
    </source>
</evidence>
<dbReference type="Proteomes" id="UP000716446">
    <property type="component" value="Unassembled WGS sequence"/>
</dbReference>
<feature type="domain" description="Rhamnogalacturonase A/B/Epimerase-like pectate lyase" evidence="1">
    <location>
        <begin position="2"/>
        <end position="66"/>
    </location>
</feature>
<proteinExistence type="predicted"/>
<organism evidence="2 3">
    <name type="scientific">Aureobasidium vineae</name>
    <dbReference type="NCBI Taxonomy" id="2773715"/>
    <lineage>
        <taxon>Eukaryota</taxon>
        <taxon>Fungi</taxon>
        <taxon>Dikarya</taxon>
        <taxon>Ascomycota</taxon>
        <taxon>Pezizomycotina</taxon>
        <taxon>Dothideomycetes</taxon>
        <taxon>Dothideomycetidae</taxon>
        <taxon>Dothideales</taxon>
        <taxon>Saccotheciaceae</taxon>
        <taxon>Aureobasidium</taxon>
    </lineage>
</organism>
<dbReference type="InterPro" id="IPR024535">
    <property type="entry name" value="RHGA/B-epi-like_pectate_lyase"/>
</dbReference>
<dbReference type="InterPro" id="IPR012334">
    <property type="entry name" value="Pectin_lyas_fold"/>
</dbReference>
<accession>A0A9N8J9V1</accession>
<evidence type="ECO:0000259" key="1">
    <source>
        <dbReference type="Pfam" id="PF12708"/>
    </source>
</evidence>
<dbReference type="InterPro" id="IPR011050">
    <property type="entry name" value="Pectin_lyase_fold/virulence"/>
</dbReference>
<dbReference type="SUPFAM" id="SSF51126">
    <property type="entry name" value="Pectin lyase-like"/>
    <property type="match status" value="1"/>
</dbReference>
<name>A0A9N8J9V1_9PEZI</name>
<reference evidence="2" key="1">
    <citation type="submission" date="2020-06" db="EMBL/GenBank/DDBJ databases">
        <authorList>
            <person name="Onetto C."/>
        </authorList>
    </citation>
    <scope>NUCLEOTIDE SEQUENCE</scope>
</reference>
<sequence>MFAENGSGGSLTDITFTGGGVGLKGGSQQFTSQRLTFNGCDIGVQTIWDWGWVWKSITMTNVGVGFKLVGDGSAVNGNSKYLVALI</sequence>
<dbReference type="Gene3D" id="2.160.20.10">
    <property type="entry name" value="Single-stranded right-handed beta-helix, Pectin lyase-like"/>
    <property type="match status" value="1"/>
</dbReference>
<keyword evidence="3" id="KW-1185">Reference proteome</keyword>
<comment type="caution">
    <text evidence="2">The sequence shown here is derived from an EMBL/GenBank/DDBJ whole genome shotgun (WGS) entry which is preliminary data.</text>
</comment>
<dbReference type="EMBL" id="CAIJEN010000002">
    <property type="protein sequence ID" value="CAD0083538.1"/>
    <property type="molecule type" value="Genomic_DNA"/>
</dbReference>
<dbReference type="AlphaFoldDB" id="A0A9N8J9V1"/>
<protein>
    <recommendedName>
        <fullName evidence="1">Rhamnogalacturonase A/B/Epimerase-like pectate lyase domain-containing protein</fullName>
    </recommendedName>
</protein>
<gene>
    <name evidence="2" type="ORF">AWRI4619_LOCUS2105</name>
</gene>
<dbReference type="Pfam" id="PF12708">
    <property type="entry name" value="Pect-lyase_RHGA_epim"/>
    <property type="match status" value="1"/>
</dbReference>